<evidence type="ECO:0000313" key="3">
    <source>
        <dbReference type="EMBL" id="RMX55345.1"/>
    </source>
</evidence>
<protein>
    <recommendedName>
        <fullName evidence="2">BRICHOS domain-containing protein</fullName>
    </recommendedName>
</protein>
<dbReference type="AlphaFoldDB" id="A0A3M6UNZ3"/>
<feature type="domain" description="BRICHOS" evidence="2">
    <location>
        <begin position="92"/>
        <end position="185"/>
    </location>
</feature>
<dbReference type="OrthoDB" id="5988923at2759"/>
<evidence type="ECO:0000256" key="1">
    <source>
        <dbReference type="ARBA" id="ARBA00023157"/>
    </source>
</evidence>
<accession>A0A3M6UNZ3</accession>
<dbReference type="Proteomes" id="UP000275408">
    <property type="component" value="Unassembled WGS sequence"/>
</dbReference>
<dbReference type="PROSITE" id="PS50869">
    <property type="entry name" value="BRICHOS"/>
    <property type="match status" value="1"/>
</dbReference>
<gene>
    <name evidence="3" type="ORF">pdam_00021251</name>
</gene>
<dbReference type="EMBL" id="RCHS01001074">
    <property type="protein sequence ID" value="RMX55345.1"/>
    <property type="molecule type" value="Genomic_DNA"/>
</dbReference>
<feature type="non-terminal residue" evidence="3">
    <location>
        <position position="264"/>
    </location>
</feature>
<evidence type="ECO:0000259" key="2">
    <source>
        <dbReference type="PROSITE" id="PS50869"/>
    </source>
</evidence>
<sequence>MTGEGTAVTVESRTKAQASISNNTVYTGGSSPDQIKLQIATENIPLEKMVVFLVSILLITLNGVQVDCNTESYSFRVSENGATFTEDVEVDVDNQTEVFRVPQHNDGLSVYRVPSARACYVSKLDSSFPVPEKMKVNLGHTSMQPRLPSRVTTKERAWRVVSFAQRSALPQKFLDFCGSFPIYTIEQTSIDSATRPLSRGFGRRKRSHAIRDFSLCSHDDVKTVMRCLQKQNNRRTYASKHIQYSIRCKYATHCGTYIVDCKPI</sequence>
<keyword evidence="4" id="KW-1185">Reference proteome</keyword>
<dbReference type="InterPro" id="IPR007084">
    <property type="entry name" value="BRICHOS_dom"/>
</dbReference>
<name>A0A3M6UNZ3_POCDA</name>
<evidence type="ECO:0000313" key="4">
    <source>
        <dbReference type="Proteomes" id="UP000275408"/>
    </source>
</evidence>
<reference evidence="3 4" key="1">
    <citation type="journal article" date="2018" name="Sci. Rep.">
        <title>Comparative analysis of the Pocillopora damicornis genome highlights role of immune system in coral evolution.</title>
        <authorList>
            <person name="Cunning R."/>
            <person name="Bay R.A."/>
            <person name="Gillette P."/>
            <person name="Baker A.C."/>
            <person name="Traylor-Knowles N."/>
        </authorList>
    </citation>
    <scope>NUCLEOTIDE SEQUENCE [LARGE SCALE GENOMIC DNA]</scope>
    <source>
        <strain evidence="3">RSMAS</strain>
        <tissue evidence="3">Whole animal</tissue>
    </source>
</reference>
<proteinExistence type="predicted"/>
<organism evidence="3 4">
    <name type="scientific">Pocillopora damicornis</name>
    <name type="common">Cauliflower coral</name>
    <name type="synonym">Millepora damicornis</name>
    <dbReference type="NCBI Taxonomy" id="46731"/>
    <lineage>
        <taxon>Eukaryota</taxon>
        <taxon>Metazoa</taxon>
        <taxon>Cnidaria</taxon>
        <taxon>Anthozoa</taxon>
        <taxon>Hexacorallia</taxon>
        <taxon>Scleractinia</taxon>
        <taxon>Astrocoeniina</taxon>
        <taxon>Pocilloporidae</taxon>
        <taxon>Pocillopora</taxon>
    </lineage>
</organism>
<comment type="caution">
    <text evidence="3">The sequence shown here is derived from an EMBL/GenBank/DDBJ whole genome shotgun (WGS) entry which is preliminary data.</text>
</comment>
<keyword evidence="1" id="KW-1015">Disulfide bond</keyword>